<dbReference type="RefSeq" id="WP_307339676.1">
    <property type="nucleotide sequence ID" value="NZ_JAUSUD010000006.1"/>
</dbReference>
<comment type="caution">
    <text evidence="3">The sequence shown here is derived from an EMBL/GenBank/DDBJ whole genome shotgun (WGS) entry which is preliminary data.</text>
</comment>
<keyword evidence="2" id="KW-1133">Transmembrane helix</keyword>
<protein>
    <submittedName>
        <fullName evidence="3">Membrane protein</fullName>
    </submittedName>
</protein>
<proteinExistence type="predicted"/>
<evidence type="ECO:0000313" key="3">
    <source>
        <dbReference type="EMBL" id="MDQ0230420.1"/>
    </source>
</evidence>
<keyword evidence="2" id="KW-0472">Membrane</keyword>
<keyword evidence="4" id="KW-1185">Reference proteome</keyword>
<evidence type="ECO:0000313" key="4">
    <source>
        <dbReference type="Proteomes" id="UP001234495"/>
    </source>
</evidence>
<keyword evidence="2" id="KW-0812">Transmembrane</keyword>
<evidence type="ECO:0000256" key="2">
    <source>
        <dbReference type="SAM" id="Phobius"/>
    </source>
</evidence>
<feature type="transmembrane region" description="Helical" evidence="2">
    <location>
        <begin position="32"/>
        <end position="50"/>
    </location>
</feature>
<feature type="region of interest" description="Disordered" evidence="1">
    <location>
        <begin position="62"/>
        <end position="132"/>
    </location>
</feature>
<evidence type="ECO:0000256" key="1">
    <source>
        <dbReference type="SAM" id="MobiDB-lite"/>
    </source>
</evidence>
<reference evidence="3 4" key="1">
    <citation type="submission" date="2023-07" db="EMBL/GenBank/DDBJ databases">
        <title>Genomic Encyclopedia of Type Strains, Phase IV (KMG-IV): sequencing the most valuable type-strain genomes for metagenomic binning, comparative biology and taxonomic classification.</title>
        <authorList>
            <person name="Goeker M."/>
        </authorList>
    </citation>
    <scope>NUCLEOTIDE SEQUENCE [LARGE SCALE GENOMIC DNA]</scope>
    <source>
        <strain evidence="3 4">DSM 29005</strain>
    </source>
</reference>
<feature type="compositionally biased region" description="Polar residues" evidence="1">
    <location>
        <begin position="87"/>
        <end position="99"/>
    </location>
</feature>
<name>A0ABT9ZGP9_9BACI</name>
<dbReference type="Proteomes" id="UP001234495">
    <property type="component" value="Unassembled WGS sequence"/>
</dbReference>
<feature type="transmembrane region" description="Helical" evidence="2">
    <location>
        <begin position="6"/>
        <end position="25"/>
    </location>
</feature>
<organism evidence="3 4">
    <name type="scientific">Metabacillus malikii</name>
    <dbReference type="NCBI Taxonomy" id="1504265"/>
    <lineage>
        <taxon>Bacteria</taxon>
        <taxon>Bacillati</taxon>
        <taxon>Bacillota</taxon>
        <taxon>Bacilli</taxon>
        <taxon>Bacillales</taxon>
        <taxon>Bacillaceae</taxon>
        <taxon>Metabacillus</taxon>
    </lineage>
</organism>
<dbReference type="EMBL" id="JAUSUD010000006">
    <property type="protein sequence ID" value="MDQ0230420.1"/>
    <property type="molecule type" value="Genomic_DNA"/>
</dbReference>
<sequence>MRWKNYGLWVSITSLIYMVLNDMGYKIDLTKWETYVTVILGILVSLGVLSNPENGRGYFKMNLRRKRQPSSGEDEKGNTVLEDISGTPINQDISENSEQNETENKGIITNYSEETEDDSESFNNRRFTPYEK</sequence>
<gene>
    <name evidence="3" type="ORF">J2S19_001676</name>
</gene>
<accession>A0ABT9ZGP9</accession>